<organism evidence="1">
    <name type="scientific">Arundo donax</name>
    <name type="common">Giant reed</name>
    <name type="synonym">Donax arundinaceus</name>
    <dbReference type="NCBI Taxonomy" id="35708"/>
    <lineage>
        <taxon>Eukaryota</taxon>
        <taxon>Viridiplantae</taxon>
        <taxon>Streptophyta</taxon>
        <taxon>Embryophyta</taxon>
        <taxon>Tracheophyta</taxon>
        <taxon>Spermatophyta</taxon>
        <taxon>Magnoliopsida</taxon>
        <taxon>Liliopsida</taxon>
        <taxon>Poales</taxon>
        <taxon>Poaceae</taxon>
        <taxon>PACMAD clade</taxon>
        <taxon>Arundinoideae</taxon>
        <taxon>Arundineae</taxon>
        <taxon>Arundo</taxon>
    </lineage>
</organism>
<dbReference type="AlphaFoldDB" id="A0A0A9EII6"/>
<reference evidence="1" key="1">
    <citation type="submission" date="2014-09" db="EMBL/GenBank/DDBJ databases">
        <authorList>
            <person name="Magalhaes I.L.F."/>
            <person name="Oliveira U."/>
            <person name="Santos F.R."/>
            <person name="Vidigal T.H.D.A."/>
            <person name="Brescovit A.D."/>
            <person name="Santos A.J."/>
        </authorList>
    </citation>
    <scope>NUCLEOTIDE SEQUENCE</scope>
    <source>
        <tissue evidence="1">Shoot tissue taken approximately 20 cm above the soil surface</tissue>
    </source>
</reference>
<protein>
    <submittedName>
        <fullName evidence="1">Uncharacterized protein</fullName>
    </submittedName>
</protein>
<accession>A0A0A9EII6</accession>
<evidence type="ECO:0000313" key="1">
    <source>
        <dbReference type="EMBL" id="JAD99906.1"/>
    </source>
</evidence>
<dbReference type="EMBL" id="GBRH01197989">
    <property type="protein sequence ID" value="JAD99906.1"/>
    <property type="molecule type" value="Transcribed_RNA"/>
</dbReference>
<name>A0A0A9EII6_ARUDO</name>
<sequence>MSIITKPYYHIIISDGTICKDHSAYKTMLSKEP</sequence>
<reference evidence="1" key="2">
    <citation type="journal article" date="2015" name="Data Brief">
        <title>Shoot transcriptome of the giant reed, Arundo donax.</title>
        <authorList>
            <person name="Barrero R.A."/>
            <person name="Guerrero F.D."/>
            <person name="Moolhuijzen P."/>
            <person name="Goolsby J.A."/>
            <person name="Tidwell J."/>
            <person name="Bellgard S.E."/>
            <person name="Bellgard M.I."/>
        </authorList>
    </citation>
    <scope>NUCLEOTIDE SEQUENCE</scope>
    <source>
        <tissue evidence="1">Shoot tissue taken approximately 20 cm above the soil surface</tissue>
    </source>
</reference>
<proteinExistence type="predicted"/>